<keyword evidence="5 7" id="KW-1133">Transmembrane helix</keyword>
<evidence type="ECO:0000313" key="10">
    <source>
        <dbReference type="Proteomes" id="UP000326331"/>
    </source>
</evidence>
<protein>
    <submittedName>
        <fullName evidence="9">DMT family transporter</fullName>
    </submittedName>
</protein>
<reference evidence="9 10" key="2">
    <citation type="submission" date="2019-10" db="EMBL/GenBank/DDBJ databases">
        <title>Thermopilla bonchosmolovskayae gen. nov., sp. nov., a moderately thermophilic Chloroflexi bacterium from a Chukotka hot spring (Arctic, Russia), representing a novel classis Thermopillaia, which include previously uncultivated lineage OLB14.</title>
        <authorList>
            <person name="Kochetkova T.V."/>
            <person name="Zayulina K.S."/>
            <person name="Zhigarkov V.S."/>
            <person name="Minaev N.V."/>
            <person name="Novikov A."/>
            <person name="Toshchakov S.V."/>
            <person name="Elcheninov A.G."/>
            <person name="Kublanov I.V."/>
        </authorList>
    </citation>
    <scope>NUCLEOTIDE SEQUENCE [LARGE SCALE GENOMIC DNA]</scope>
    <source>
        <strain evidence="9 10">3753O</strain>
    </source>
</reference>
<dbReference type="InterPro" id="IPR037185">
    <property type="entry name" value="EmrE-like"/>
</dbReference>
<feature type="transmembrane region" description="Helical" evidence="7">
    <location>
        <begin position="337"/>
        <end position="358"/>
    </location>
</feature>
<feature type="transmembrane region" description="Helical" evidence="7">
    <location>
        <begin position="403"/>
        <end position="421"/>
    </location>
</feature>
<proteinExistence type="inferred from homology"/>
<accession>A0ABX6BY01</accession>
<dbReference type="Pfam" id="PF00892">
    <property type="entry name" value="EamA"/>
    <property type="match status" value="2"/>
</dbReference>
<feature type="transmembrane region" description="Helical" evidence="7">
    <location>
        <begin position="370"/>
        <end position="388"/>
    </location>
</feature>
<reference evidence="9 10" key="1">
    <citation type="submission" date="2019-08" db="EMBL/GenBank/DDBJ databases">
        <authorList>
            <person name="Toschakov S.V."/>
        </authorList>
    </citation>
    <scope>NUCLEOTIDE SEQUENCE [LARGE SCALE GENOMIC DNA]</scope>
    <source>
        <strain evidence="9 10">3753O</strain>
    </source>
</reference>
<feature type="transmembrane region" description="Helical" evidence="7">
    <location>
        <begin position="284"/>
        <end position="306"/>
    </location>
</feature>
<organism evidence="9 10">
    <name type="scientific">Tepidiforma bonchosmolovskayae</name>
    <dbReference type="NCBI Taxonomy" id="2601677"/>
    <lineage>
        <taxon>Bacteria</taxon>
        <taxon>Bacillati</taxon>
        <taxon>Chloroflexota</taxon>
        <taxon>Tepidiformia</taxon>
        <taxon>Tepidiformales</taxon>
        <taxon>Tepidiformaceae</taxon>
        <taxon>Tepidiforma</taxon>
    </lineage>
</organism>
<evidence type="ECO:0000256" key="5">
    <source>
        <dbReference type="ARBA" id="ARBA00022989"/>
    </source>
</evidence>
<feature type="transmembrane region" description="Helical" evidence="7">
    <location>
        <begin position="260"/>
        <end position="278"/>
    </location>
</feature>
<feature type="transmembrane region" description="Helical" evidence="7">
    <location>
        <begin position="204"/>
        <end position="225"/>
    </location>
</feature>
<dbReference type="InterPro" id="IPR000620">
    <property type="entry name" value="EamA_dom"/>
</dbReference>
<evidence type="ECO:0000256" key="7">
    <source>
        <dbReference type="SAM" id="Phobius"/>
    </source>
</evidence>
<comment type="subcellular location">
    <subcellularLocation>
        <location evidence="1">Cell membrane</location>
        <topology evidence="1">Multi-pass membrane protein</topology>
    </subcellularLocation>
</comment>
<keyword evidence="10" id="KW-1185">Reference proteome</keyword>
<feature type="transmembrane region" description="Helical" evidence="7">
    <location>
        <begin position="458"/>
        <end position="477"/>
    </location>
</feature>
<feature type="domain" description="EamA" evidence="8">
    <location>
        <begin position="340"/>
        <end position="473"/>
    </location>
</feature>
<keyword evidence="6 7" id="KW-0472">Membrane</keyword>
<dbReference type="Proteomes" id="UP000326331">
    <property type="component" value="Chromosome"/>
</dbReference>
<evidence type="ECO:0000256" key="4">
    <source>
        <dbReference type="ARBA" id="ARBA00022692"/>
    </source>
</evidence>
<evidence type="ECO:0000259" key="8">
    <source>
        <dbReference type="Pfam" id="PF00892"/>
    </source>
</evidence>
<evidence type="ECO:0000313" key="9">
    <source>
        <dbReference type="EMBL" id="QFG01771.1"/>
    </source>
</evidence>
<dbReference type="SUPFAM" id="SSF103481">
    <property type="entry name" value="Multidrug resistance efflux transporter EmrE"/>
    <property type="match status" value="2"/>
</dbReference>
<feature type="transmembrane region" description="Helical" evidence="7">
    <location>
        <begin position="433"/>
        <end position="452"/>
    </location>
</feature>
<gene>
    <name evidence="9" type="ORF">Tbon_00065</name>
</gene>
<name>A0ABX6BY01_9CHLR</name>
<keyword evidence="4 7" id="KW-0812">Transmembrane</keyword>
<sequence>MVRSGMGVLAAGARLAAAVSRLEARAAGAALDRVRIVDAEAALHDVVDIVDFGALEVAGALRVHQDTDAVLLDDDVILLGRPRKRHAVLVAGAAAAGDKDAQRPIRQLPGLEERAGLLSCPLRDVDERDRRAGFHRHRTSSCVVADAGLWSHPLHYQDHSHFTGARPCSSLFAPRRRPPHTARVDAAVARALGELGLSPRHRGLLAVLGAAVLWSTGGLFIKWVSLDALGVTMWRSGFAALTILMVVRPRPVWPRQVSRLTWAIAVTYALTLVMFVAATKLTTAANAIFLQYTAPVYLLFAGPLLLREQVTRLDVATVVVAFGGMSLFFVGRFEGNALGGNLLAAASGVTLAAMFLLLRAPGCTQETRPLAMLLGNLLLVAALVPVNLARGETALFAPTPGDLAGLVFLGVVQIGFAYLLFGYAMRTVPALEASLIGMLEPVLNPVWVFLVLGETPGWWAVLGGAIIIGAVTFRTWVTERAARLPDPEPPRVPLGPC</sequence>
<feature type="transmembrane region" description="Helical" evidence="7">
    <location>
        <begin position="313"/>
        <end position="331"/>
    </location>
</feature>
<comment type="similarity">
    <text evidence="2">Belongs to the EamA transporter family.</text>
</comment>
<dbReference type="PANTHER" id="PTHR42920:SF5">
    <property type="entry name" value="EAMA DOMAIN-CONTAINING PROTEIN"/>
    <property type="match status" value="1"/>
</dbReference>
<evidence type="ECO:0000256" key="3">
    <source>
        <dbReference type="ARBA" id="ARBA00022475"/>
    </source>
</evidence>
<evidence type="ECO:0000256" key="1">
    <source>
        <dbReference type="ARBA" id="ARBA00004651"/>
    </source>
</evidence>
<dbReference type="EMBL" id="CP042829">
    <property type="protein sequence ID" value="QFG01771.1"/>
    <property type="molecule type" value="Genomic_DNA"/>
</dbReference>
<evidence type="ECO:0000256" key="6">
    <source>
        <dbReference type="ARBA" id="ARBA00023136"/>
    </source>
</evidence>
<evidence type="ECO:0000256" key="2">
    <source>
        <dbReference type="ARBA" id="ARBA00007362"/>
    </source>
</evidence>
<dbReference type="InterPro" id="IPR051258">
    <property type="entry name" value="Diverse_Substrate_Transporter"/>
</dbReference>
<keyword evidence="3" id="KW-1003">Cell membrane</keyword>
<feature type="domain" description="EamA" evidence="8">
    <location>
        <begin position="202"/>
        <end position="329"/>
    </location>
</feature>
<dbReference type="PANTHER" id="PTHR42920">
    <property type="entry name" value="OS03G0707200 PROTEIN-RELATED"/>
    <property type="match status" value="1"/>
</dbReference>